<evidence type="ECO:0000313" key="10">
    <source>
        <dbReference type="EMBL" id="KAG0688581.1"/>
    </source>
</evidence>
<comment type="similarity">
    <text evidence="2">Belongs to the peptidase M20A family.</text>
</comment>
<feature type="domain" description="Major facilitator superfamily (MFS) profile" evidence="9">
    <location>
        <begin position="76"/>
        <end position="490"/>
    </location>
</feature>
<dbReference type="Proteomes" id="UP000697127">
    <property type="component" value="Unassembled WGS sequence"/>
</dbReference>
<feature type="transmembrane region" description="Helical" evidence="8">
    <location>
        <begin position="110"/>
        <end position="127"/>
    </location>
</feature>
<feature type="transmembrane region" description="Helical" evidence="8">
    <location>
        <begin position="370"/>
        <end position="391"/>
    </location>
</feature>
<keyword evidence="11" id="KW-1185">Reference proteome</keyword>
<sequence length="889" mass="99888">MSTYSTNEKEPISVSVNEIPEDVQLGTVISSSGEEIEVHGNIKNMDEALQAAMENKGFTYTEEEDRKLLCKLDFLLMPFVAFLYSLFYIDKASNGWAAVMGIKADMKMKGTMYSWTGSSFYLGYLFFQPFASLSLQKFPLTTCFSVYMFSWALIICMQATNQNYAAFTFLRTILGCSEASASVFTTLLTSQYFKKKESFLRVSFWLATAGFGVFYGNMIAYGIADKIGTYSIAAWKILFIVIGLISFTVAVLLYFHIPNTPSKAWFLTERERKIVVERIRENYQGFGNKVWKKHQFFEAFLDVRTYLFFIYAVAFNIPNSGLSSFGSILLNSDLGYSAKDSLLYGSPQGVVEFIGLPICAYLIQRFNLPRLLSSAILITICIAFACMLAFGNRTDVKLAGYYLLGLMQIGPIGSFSYFASNVPGYTKKITVTSVYLVGYCVGSLVGPQTFRSEDAPHYKPAKITIVACLAVAAVCFYSIYFICSLDNKARDKKQVELGDKYVAPKNIEFTFNVWNYLPLKSDIEIQRGIEKEVKSFFTCEDENYERWNVVSLLKDMAKIDSTVGYEYKVMNWLKEELIKQGLTVEFQLVESANQSTTGQDRYNIYAYMGTERNTKIVLSSHIDTNQEGHIPYHEIGEEIHVRGACDAKGAAAGQIVAFFELWDEGKIQEGDVSLLFVIGEEYNGIGMKVAIDSLNVNWSNAAILGEPTENKLSKGHKGNFRFDVEAWGKKSHSGYPELGFSAIEFLIHKLETLLNSDLPYSDLLGPTTVNIGTINGGDAANVIPDYVKAQLYIRVATDGPKILDYVRSLFNTEHSQMTIVQFLDPQYLSYDVPGFELIACSYATDMPYLDSLNIKKYLYGPGSISVAHTQSEFVTESDLYKSVIDYKRI</sequence>
<feature type="transmembrane region" description="Helical" evidence="8">
    <location>
        <begin position="342"/>
        <end position="364"/>
    </location>
</feature>
<dbReference type="PROSITE" id="PS00759">
    <property type="entry name" value="ARGE_DAPE_CPG2_2"/>
    <property type="match status" value="1"/>
</dbReference>
<dbReference type="Gene3D" id="3.40.630.10">
    <property type="entry name" value="Zn peptidases"/>
    <property type="match status" value="1"/>
</dbReference>
<name>A0A9P6WK25_9ASCO</name>
<comment type="caution">
    <text evidence="10">The sequence shown here is derived from an EMBL/GenBank/DDBJ whole genome shotgun (WGS) entry which is preliminary data.</text>
</comment>
<dbReference type="InterPro" id="IPR002933">
    <property type="entry name" value="Peptidase_M20"/>
</dbReference>
<evidence type="ECO:0000256" key="8">
    <source>
        <dbReference type="SAM" id="Phobius"/>
    </source>
</evidence>
<dbReference type="PANTHER" id="PTHR43791:SF1">
    <property type="entry name" value="ALLANTOATE PERMEASE"/>
    <property type="match status" value="1"/>
</dbReference>
<dbReference type="SUPFAM" id="SSF53187">
    <property type="entry name" value="Zn-dependent exopeptidases"/>
    <property type="match status" value="1"/>
</dbReference>
<dbReference type="PANTHER" id="PTHR43791">
    <property type="entry name" value="PERMEASE-RELATED"/>
    <property type="match status" value="1"/>
</dbReference>
<evidence type="ECO:0000256" key="6">
    <source>
        <dbReference type="ARBA" id="ARBA00022989"/>
    </source>
</evidence>
<feature type="transmembrane region" description="Helical" evidence="8">
    <location>
        <begin position="139"/>
        <end position="157"/>
    </location>
</feature>
<evidence type="ECO:0000256" key="4">
    <source>
        <dbReference type="ARBA" id="ARBA00022692"/>
    </source>
</evidence>
<organism evidence="10 11">
    <name type="scientific">Pichia californica</name>
    <dbReference type="NCBI Taxonomy" id="460514"/>
    <lineage>
        <taxon>Eukaryota</taxon>
        <taxon>Fungi</taxon>
        <taxon>Dikarya</taxon>
        <taxon>Ascomycota</taxon>
        <taxon>Saccharomycotina</taxon>
        <taxon>Pichiomycetes</taxon>
        <taxon>Pichiales</taxon>
        <taxon>Pichiaceae</taxon>
        <taxon>Pichia</taxon>
    </lineage>
</organism>
<dbReference type="Gene3D" id="3.30.70.360">
    <property type="match status" value="1"/>
</dbReference>
<feature type="transmembrane region" description="Helical" evidence="8">
    <location>
        <begin position="169"/>
        <end position="190"/>
    </location>
</feature>
<dbReference type="InterPro" id="IPR020846">
    <property type="entry name" value="MFS_dom"/>
</dbReference>
<keyword evidence="3" id="KW-0813">Transport</keyword>
<keyword evidence="7 8" id="KW-0472">Membrane</keyword>
<keyword evidence="5" id="KW-0378">Hydrolase</keyword>
<protein>
    <recommendedName>
        <fullName evidence="9">Major facilitator superfamily (MFS) profile domain-containing protein</fullName>
    </recommendedName>
</protein>
<dbReference type="SUPFAM" id="SSF103473">
    <property type="entry name" value="MFS general substrate transporter"/>
    <property type="match status" value="1"/>
</dbReference>
<dbReference type="InterPro" id="IPR001261">
    <property type="entry name" value="ArgE/DapE_CS"/>
</dbReference>
<evidence type="ECO:0000256" key="2">
    <source>
        <dbReference type="ARBA" id="ARBA00006247"/>
    </source>
</evidence>
<dbReference type="EMBL" id="PUHW01000139">
    <property type="protein sequence ID" value="KAG0688581.1"/>
    <property type="molecule type" value="Genomic_DNA"/>
</dbReference>
<reference evidence="10" key="1">
    <citation type="submission" date="2020-11" db="EMBL/GenBank/DDBJ databases">
        <title>Kefir isolates.</title>
        <authorList>
            <person name="Marcisauskas S."/>
            <person name="Kim Y."/>
            <person name="Blasche S."/>
        </authorList>
    </citation>
    <scope>NUCLEOTIDE SEQUENCE</scope>
    <source>
        <strain evidence="10">Olga-1</strain>
    </source>
</reference>
<feature type="non-terminal residue" evidence="10">
    <location>
        <position position="1"/>
    </location>
</feature>
<dbReference type="InterPro" id="IPR036264">
    <property type="entry name" value="Bact_exopeptidase_dim_dom"/>
</dbReference>
<dbReference type="SUPFAM" id="SSF55031">
    <property type="entry name" value="Bacterial exopeptidase dimerisation domain"/>
    <property type="match status" value="1"/>
</dbReference>
<evidence type="ECO:0000256" key="7">
    <source>
        <dbReference type="ARBA" id="ARBA00023136"/>
    </source>
</evidence>
<feature type="transmembrane region" description="Helical" evidence="8">
    <location>
        <begin position="202"/>
        <end position="223"/>
    </location>
</feature>
<dbReference type="AlphaFoldDB" id="A0A9P6WK25"/>
<evidence type="ECO:0000313" key="11">
    <source>
        <dbReference type="Proteomes" id="UP000697127"/>
    </source>
</evidence>
<dbReference type="InterPro" id="IPR036259">
    <property type="entry name" value="MFS_trans_sf"/>
</dbReference>
<evidence type="ECO:0000256" key="3">
    <source>
        <dbReference type="ARBA" id="ARBA00022448"/>
    </source>
</evidence>
<dbReference type="GO" id="GO:0022857">
    <property type="term" value="F:transmembrane transporter activity"/>
    <property type="evidence" value="ECO:0007669"/>
    <property type="project" value="InterPro"/>
</dbReference>
<gene>
    <name evidence="10" type="ORF">C6P40_000763</name>
</gene>
<keyword evidence="6 8" id="KW-1133">Transmembrane helix</keyword>
<feature type="transmembrane region" description="Helical" evidence="8">
    <location>
        <begin position="398"/>
        <end position="419"/>
    </location>
</feature>
<dbReference type="Gene3D" id="1.20.1250.20">
    <property type="entry name" value="MFS general substrate transporter like domains"/>
    <property type="match status" value="2"/>
</dbReference>
<dbReference type="GO" id="GO:0016787">
    <property type="term" value="F:hydrolase activity"/>
    <property type="evidence" value="ECO:0007669"/>
    <property type="project" value="UniProtKB-KW"/>
</dbReference>
<dbReference type="InterPro" id="IPR011650">
    <property type="entry name" value="Peptidase_M20_dimer"/>
</dbReference>
<evidence type="ECO:0000256" key="1">
    <source>
        <dbReference type="ARBA" id="ARBA00004141"/>
    </source>
</evidence>
<proteinExistence type="inferred from homology"/>
<evidence type="ECO:0000256" key="5">
    <source>
        <dbReference type="ARBA" id="ARBA00022801"/>
    </source>
</evidence>
<dbReference type="Pfam" id="PF01546">
    <property type="entry name" value="Peptidase_M20"/>
    <property type="match status" value="1"/>
</dbReference>
<dbReference type="InterPro" id="IPR011701">
    <property type="entry name" value="MFS"/>
</dbReference>
<dbReference type="PROSITE" id="PS50850">
    <property type="entry name" value="MFS"/>
    <property type="match status" value="1"/>
</dbReference>
<feature type="transmembrane region" description="Helical" evidence="8">
    <location>
        <begin position="306"/>
        <end position="330"/>
    </location>
</feature>
<dbReference type="Pfam" id="PF07687">
    <property type="entry name" value="M20_dimer"/>
    <property type="match status" value="1"/>
</dbReference>
<evidence type="ECO:0000259" key="9">
    <source>
        <dbReference type="PROSITE" id="PS50850"/>
    </source>
</evidence>
<dbReference type="GO" id="GO:0016020">
    <property type="term" value="C:membrane"/>
    <property type="evidence" value="ECO:0007669"/>
    <property type="project" value="UniProtKB-SubCell"/>
</dbReference>
<accession>A0A9P6WK25</accession>
<feature type="transmembrane region" description="Helical" evidence="8">
    <location>
        <begin position="235"/>
        <end position="257"/>
    </location>
</feature>
<dbReference type="Pfam" id="PF07690">
    <property type="entry name" value="MFS_1"/>
    <property type="match status" value="1"/>
</dbReference>
<feature type="transmembrane region" description="Helical" evidence="8">
    <location>
        <begin position="463"/>
        <end position="483"/>
    </location>
</feature>
<feature type="transmembrane region" description="Helical" evidence="8">
    <location>
        <begin position="72"/>
        <end position="89"/>
    </location>
</feature>
<keyword evidence="4 8" id="KW-0812">Transmembrane</keyword>
<comment type="subcellular location">
    <subcellularLocation>
        <location evidence="1">Membrane</location>
        <topology evidence="1">Multi-pass membrane protein</topology>
    </subcellularLocation>
</comment>